<accession>A0A2M4D1D2</accession>
<organism evidence="3">
    <name type="scientific">Anopheles darlingi</name>
    <name type="common">Mosquito</name>
    <dbReference type="NCBI Taxonomy" id="43151"/>
    <lineage>
        <taxon>Eukaryota</taxon>
        <taxon>Metazoa</taxon>
        <taxon>Ecdysozoa</taxon>
        <taxon>Arthropoda</taxon>
        <taxon>Hexapoda</taxon>
        <taxon>Insecta</taxon>
        <taxon>Pterygota</taxon>
        <taxon>Neoptera</taxon>
        <taxon>Endopterygota</taxon>
        <taxon>Diptera</taxon>
        <taxon>Nematocera</taxon>
        <taxon>Culicoidea</taxon>
        <taxon>Culicidae</taxon>
        <taxon>Anophelinae</taxon>
        <taxon>Anopheles</taxon>
    </lineage>
</organism>
<proteinExistence type="predicted"/>
<evidence type="ECO:0000313" key="3">
    <source>
        <dbReference type="EMBL" id="MBW71301.1"/>
    </source>
</evidence>
<reference evidence="3" key="1">
    <citation type="submission" date="2018-01" db="EMBL/GenBank/DDBJ databases">
        <title>An insight into the sialome of Amazonian anophelines.</title>
        <authorList>
            <person name="Ribeiro J.M."/>
            <person name="Scarpassa V."/>
            <person name="Calvo E."/>
        </authorList>
    </citation>
    <scope>NUCLEOTIDE SEQUENCE</scope>
</reference>
<keyword evidence="2" id="KW-1133">Transmembrane helix</keyword>
<keyword evidence="2" id="KW-0472">Membrane</keyword>
<sequence length="102" mass="11459">MLLLLLLLLLVVLLLFRLLAVVELQLLLLLFLLMLLEELLLIMLRRWRAECRGMNACGGRNDGGGEWRGIRTVDRHPTSPNQQMNCSSTAAQPLLPVVTPLS</sequence>
<feature type="region of interest" description="Disordered" evidence="1">
    <location>
        <begin position="70"/>
        <end position="90"/>
    </location>
</feature>
<feature type="transmembrane region" description="Helical" evidence="2">
    <location>
        <begin position="27"/>
        <end position="44"/>
    </location>
</feature>
<dbReference type="AlphaFoldDB" id="A0A2M4D1D2"/>
<keyword evidence="2" id="KW-0812">Transmembrane</keyword>
<dbReference type="EMBL" id="GGFL01007123">
    <property type="protein sequence ID" value="MBW71301.1"/>
    <property type="molecule type" value="Transcribed_RNA"/>
</dbReference>
<evidence type="ECO:0000256" key="1">
    <source>
        <dbReference type="SAM" id="MobiDB-lite"/>
    </source>
</evidence>
<name>A0A2M4D1D2_ANODA</name>
<protein>
    <submittedName>
        <fullName evidence="3">Uncharacterized protein</fullName>
    </submittedName>
</protein>
<evidence type="ECO:0000256" key="2">
    <source>
        <dbReference type="SAM" id="Phobius"/>
    </source>
</evidence>
<feature type="compositionally biased region" description="Polar residues" evidence="1">
    <location>
        <begin position="78"/>
        <end position="90"/>
    </location>
</feature>